<dbReference type="PANTHER" id="PTHR42988:SF2">
    <property type="entry name" value="CYCLIC NUCLEOTIDE PHOSPHODIESTERASE CBUA0032-RELATED"/>
    <property type="match status" value="1"/>
</dbReference>
<accession>A0ABR5VFE4</accession>
<evidence type="ECO:0000256" key="4">
    <source>
        <dbReference type="ARBA" id="ARBA00025742"/>
    </source>
</evidence>
<keyword evidence="2" id="KW-0378">Hydrolase</keyword>
<evidence type="ECO:0000256" key="2">
    <source>
        <dbReference type="ARBA" id="ARBA00022801"/>
    </source>
</evidence>
<dbReference type="SUPFAM" id="SSF56300">
    <property type="entry name" value="Metallo-dependent phosphatases"/>
    <property type="match status" value="1"/>
</dbReference>
<keyword evidence="1" id="KW-0479">Metal-binding</keyword>
<dbReference type="Proteomes" id="UP000075766">
    <property type="component" value="Unassembled WGS sequence"/>
</dbReference>
<gene>
    <name evidence="6" type="ORF">AY586_02980</name>
</gene>
<dbReference type="EMBL" id="LSYU01000066">
    <property type="protein sequence ID" value="KXX64051.1"/>
    <property type="molecule type" value="Genomic_DNA"/>
</dbReference>
<dbReference type="InterPro" id="IPR029052">
    <property type="entry name" value="Metallo-depent_PP-like"/>
</dbReference>
<comment type="similarity">
    <text evidence="4">Belongs to the cyclic nucleotide phosphodiesterase class-III family.</text>
</comment>
<keyword evidence="7" id="KW-1185">Reference proteome</keyword>
<dbReference type="PANTHER" id="PTHR42988">
    <property type="entry name" value="PHOSPHOHYDROLASE"/>
    <property type="match status" value="1"/>
</dbReference>
<dbReference type="Gene3D" id="3.60.21.10">
    <property type="match status" value="1"/>
</dbReference>
<evidence type="ECO:0000259" key="5">
    <source>
        <dbReference type="Pfam" id="PF00149"/>
    </source>
</evidence>
<evidence type="ECO:0000313" key="7">
    <source>
        <dbReference type="Proteomes" id="UP000075766"/>
    </source>
</evidence>
<keyword evidence="3" id="KW-0408">Iron</keyword>
<proteinExistence type="inferred from homology"/>
<evidence type="ECO:0000256" key="3">
    <source>
        <dbReference type="ARBA" id="ARBA00023004"/>
    </source>
</evidence>
<dbReference type="InterPro" id="IPR004843">
    <property type="entry name" value="Calcineurin-like_PHP"/>
</dbReference>
<evidence type="ECO:0000313" key="6">
    <source>
        <dbReference type="EMBL" id="KXX64051.1"/>
    </source>
</evidence>
<reference evidence="6 7" key="1">
    <citation type="submission" date="2016-02" db="EMBL/GenBank/DDBJ databases">
        <title>Genome sequence of Marichromatium gracile YL-28, a purple sulfur bacterium.</title>
        <authorList>
            <person name="Zhao C."/>
            <person name="Hong X."/>
            <person name="Chen S."/>
            <person name="Yang S."/>
        </authorList>
    </citation>
    <scope>NUCLEOTIDE SEQUENCE [LARGE SCALE GENOMIC DNA]</scope>
    <source>
        <strain evidence="6 7">YL28</strain>
    </source>
</reference>
<organism evidence="6 7">
    <name type="scientific">Marichromatium gracile</name>
    <name type="common">Chromatium gracile</name>
    <dbReference type="NCBI Taxonomy" id="1048"/>
    <lineage>
        <taxon>Bacteria</taxon>
        <taxon>Pseudomonadati</taxon>
        <taxon>Pseudomonadota</taxon>
        <taxon>Gammaproteobacteria</taxon>
        <taxon>Chromatiales</taxon>
        <taxon>Chromatiaceae</taxon>
        <taxon>Marichromatium</taxon>
    </lineage>
</organism>
<dbReference type="InterPro" id="IPR050884">
    <property type="entry name" value="CNP_phosphodiesterase-III"/>
</dbReference>
<evidence type="ECO:0000256" key="1">
    <source>
        <dbReference type="ARBA" id="ARBA00022723"/>
    </source>
</evidence>
<protein>
    <recommendedName>
        <fullName evidence="5">Calcineurin-like phosphoesterase domain-containing protein</fullName>
    </recommendedName>
</protein>
<sequence>MQPSPQVTAQPLRLLHLSDPHLYDQAEGRLLGMRTRHSFEAVLERALASAPADALLITGDLAHDEATGGYRLLRDRLEQTRLPCYCVAGNHDHWPLAREILGHFAPPSGSIVALGNWRLALLDSSLPGEVRGHIEPAQLSALGAWLENNRAPTLVCLHHHPVAVGSAWIDSLGVDNGETLVTLCADHPQVRAILFGHVHQAFAQHIGRLELLAAPATSVQFLNQSRGFAVDTRPPGYRELLLHGDGHIETRVIRLGDYPEHPDLEASGY</sequence>
<name>A0ABR5VFE4_MARGR</name>
<comment type="caution">
    <text evidence="6">The sequence shown here is derived from an EMBL/GenBank/DDBJ whole genome shotgun (WGS) entry which is preliminary data.</text>
</comment>
<dbReference type="Pfam" id="PF00149">
    <property type="entry name" value="Metallophos"/>
    <property type="match status" value="1"/>
</dbReference>
<feature type="domain" description="Calcineurin-like phosphoesterase" evidence="5">
    <location>
        <begin position="12"/>
        <end position="200"/>
    </location>
</feature>
<dbReference type="RefSeq" id="WP_062276020.1">
    <property type="nucleotide sequence ID" value="NZ_LSYU01000066.1"/>
</dbReference>